<protein>
    <submittedName>
        <fullName evidence="1">Uncharacterized protein</fullName>
    </submittedName>
</protein>
<proteinExistence type="predicted"/>
<reference evidence="1" key="1">
    <citation type="submission" date="2021-03" db="EMBL/GenBank/DDBJ databases">
        <title>Draft genome sequence of rust myrtle Austropuccinia psidii MF-1, a brazilian biotype.</title>
        <authorList>
            <person name="Quecine M.C."/>
            <person name="Pachon D.M.R."/>
            <person name="Bonatelli M.L."/>
            <person name="Correr F.H."/>
            <person name="Franceschini L.M."/>
            <person name="Leite T.F."/>
            <person name="Margarido G.R.A."/>
            <person name="Almeida C.A."/>
            <person name="Ferrarezi J.A."/>
            <person name="Labate C.A."/>
        </authorList>
    </citation>
    <scope>NUCLEOTIDE SEQUENCE</scope>
    <source>
        <strain evidence="1">MF-1</strain>
    </source>
</reference>
<name>A0A9Q3HKT0_9BASI</name>
<comment type="caution">
    <text evidence="1">The sequence shown here is derived from an EMBL/GenBank/DDBJ whole genome shotgun (WGS) entry which is preliminary data.</text>
</comment>
<evidence type="ECO:0000313" key="1">
    <source>
        <dbReference type="EMBL" id="MBW0505330.1"/>
    </source>
</evidence>
<sequence>MKTPKRHMLRQQIAIPEYRVNITIVNKSGNIFNDADGLSIWDLPNKPDNPAYIPANSEPQIPIEGTNITEIGEELFEEVI</sequence>
<dbReference type="AlphaFoldDB" id="A0A9Q3HKT0"/>
<organism evidence="1 2">
    <name type="scientific">Austropuccinia psidii MF-1</name>
    <dbReference type="NCBI Taxonomy" id="1389203"/>
    <lineage>
        <taxon>Eukaryota</taxon>
        <taxon>Fungi</taxon>
        <taxon>Dikarya</taxon>
        <taxon>Basidiomycota</taxon>
        <taxon>Pucciniomycotina</taxon>
        <taxon>Pucciniomycetes</taxon>
        <taxon>Pucciniales</taxon>
        <taxon>Sphaerophragmiaceae</taxon>
        <taxon>Austropuccinia</taxon>
    </lineage>
</organism>
<dbReference type="Proteomes" id="UP000765509">
    <property type="component" value="Unassembled WGS sequence"/>
</dbReference>
<accession>A0A9Q3HKT0</accession>
<dbReference type="OrthoDB" id="4369127at2759"/>
<keyword evidence="2" id="KW-1185">Reference proteome</keyword>
<evidence type="ECO:0000313" key="2">
    <source>
        <dbReference type="Proteomes" id="UP000765509"/>
    </source>
</evidence>
<gene>
    <name evidence="1" type="ORF">O181_045045</name>
</gene>
<dbReference type="EMBL" id="AVOT02018436">
    <property type="protein sequence ID" value="MBW0505330.1"/>
    <property type="molecule type" value="Genomic_DNA"/>
</dbReference>